<feature type="transmembrane region" description="Helical" evidence="1">
    <location>
        <begin position="324"/>
        <end position="344"/>
    </location>
</feature>
<keyword evidence="1" id="KW-0472">Membrane</keyword>
<accession>A0A1V9YU84</accession>
<dbReference type="Proteomes" id="UP000243217">
    <property type="component" value="Unassembled WGS sequence"/>
</dbReference>
<keyword evidence="3" id="KW-1185">Reference proteome</keyword>
<comment type="caution">
    <text evidence="2">The sequence shown here is derived from an EMBL/GenBank/DDBJ whole genome shotgun (WGS) entry which is preliminary data.</text>
</comment>
<protein>
    <submittedName>
        <fullName evidence="2">Uncharacterized protein</fullName>
    </submittedName>
</protein>
<evidence type="ECO:0000313" key="3">
    <source>
        <dbReference type="Proteomes" id="UP000243217"/>
    </source>
</evidence>
<sequence>MNNLILSNPQAQSEYYSLPAKPRVCEVPPFLLSDPTIMSNGGDLLCGDDVPFEPATLGLLSGFGPTNVCYALFLELFRPGPFELLFALLQFSYITPKIIDSDLEALCNLDKCAGSSCTTSFNTTLSFIQSYTSSFNILRGISANATQAARVLEINSIQYYTTLNDTATTSLYSINLLEPSEPHWNFYGWALLYEWAAGHREVVKFLGDYGSITSISYGNQPITTSAAKSDIPVSFASIFLGCTMYITWVLICIAGLVAIYGVFHKGHIEATNLFELNRIVGHVWAGRSILLLRSIVAIWILNTVQLSLAIESKATFLTAPELPWYQTILAASEVTWLVYVLNDVFSVFTEQYTTYYAYKSSTLTWFIVALWSFFTPRHFSIELDRECSYIDMDYYLICNSASIQIGSTTGVIIVVIVAFSCVIGCYILERIFFGSRPHLHLETLLLDSQCLYLLDLDKWKFEKEYFLDKTSAVMAGLLSFQYHKSLYILDIKSWRCIILPASSPHDPKLSSIPLSRI</sequence>
<dbReference type="STRING" id="74557.A0A1V9YU84"/>
<dbReference type="OrthoDB" id="79078at2759"/>
<organism evidence="2 3">
    <name type="scientific">Thraustotheca clavata</name>
    <dbReference type="NCBI Taxonomy" id="74557"/>
    <lineage>
        <taxon>Eukaryota</taxon>
        <taxon>Sar</taxon>
        <taxon>Stramenopiles</taxon>
        <taxon>Oomycota</taxon>
        <taxon>Saprolegniomycetes</taxon>
        <taxon>Saprolegniales</taxon>
        <taxon>Achlyaceae</taxon>
        <taxon>Thraustotheca</taxon>
    </lineage>
</organism>
<gene>
    <name evidence="2" type="ORF">THRCLA_09803</name>
</gene>
<name>A0A1V9YU84_9STRA</name>
<feature type="transmembrane region" description="Helical" evidence="1">
    <location>
        <begin position="356"/>
        <end position="374"/>
    </location>
</feature>
<keyword evidence="1" id="KW-0812">Transmembrane</keyword>
<feature type="transmembrane region" description="Helical" evidence="1">
    <location>
        <begin position="238"/>
        <end position="263"/>
    </location>
</feature>
<dbReference type="EMBL" id="JNBS01002783">
    <property type="protein sequence ID" value="OQR89306.1"/>
    <property type="molecule type" value="Genomic_DNA"/>
</dbReference>
<feature type="transmembrane region" description="Helical" evidence="1">
    <location>
        <begin position="284"/>
        <end position="304"/>
    </location>
</feature>
<evidence type="ECO:0000256" key="1">
    <source>
        <dbReference type="SAM" id="Phobius"/>
    </source>
</evidence>
<keyword evidence="1" id="KW-1133">Transmembrane helix</keyword>
<feature type="transmembrane region" description="Helical" evidence="1">
    <location>
        <begin position="394"/>
        <end position="427"/>
    </location>
</feature>
<evidence type="ECO:0000313" key="2">
    <source>
        <dbReference type="EMBL" id="OQR89306.1"/>
    </source>
</evidence>
<dbReference type="AlphaFoldDB" id="A0A1V9YU84"/>
<proteinExistence type="predicted"/>
<reference evidence="2 3" key="1">
    <citation type="journal article" date="2014" name="Genome Biol. Evol.">
        <title>The secreted proteins of Achlya hypogyna and Thraustotheca clavata identify the ancestral oomycete secretome and reveal gene acquisitions by horizontal gene transfer.</title>
        <authorList>
            <person name="Misner I."/>
            <person name="Blouin N."/>
            <person name="Leonard G."/>
            <person name="Richards T.A."/>
            <person name="Lane C.E."/>
        </authorList>
    </citation>
    <scope>NUCLEOTIDE SEQUENCE [LARGE SCALE GENOMIC DNA]</scope>
    <source>
        <strain evidence="2 3">ATCC 34112</strain>
    </source>
</reference>